<evidence type="ECO:0000313" key="4">
    <source>
        <dbReference type="Proteomes" id="UP000186040"/>
    </source>
</evidence>
<dbReference type="PANTHER" id="PTHR40763:SF4">
    <property type="entry name" value="DUF1707 DOMAIN-CONTAINING PROTEIN"/>
    <property type="match status" value="1"/>
</dbReference>
<dbReference type="AlphaFoldDB" id="A0A1Q9LS18"/>
<accession>A0A1Q9LS18</accession>
<evidence type="ECO:0000256" key="1">
    <source>
        <dbReference type="SAM" id="Phobius"/>
    </source>
</evidence>
<dbReference type="PANTHER" id="PTHR40763">
    <property type="entry name" value="MEMBRANE PROTEIN-RELATED"/>
    <property type="match status" value="1"/>
</dbReference>
<dbReference type="InterPro" id="IPR012551">
    <property type="entry name" value="DUF1707_SHOCT-like"/>
</dbReference>
<dbReference type="EMBL" id="MKQR01000006">
    <property type="protein sequence ID" value="OLR94808.1"/>
    <property type="molecule type" value="Genomic_DNA"/>
</dbReference>
<keyword evidence="1" id="KW-1133">Transmembrane helix</keyword>
<evidence type="ECO:0000259" key="2">
    <source>
        <dbReference type="Pfam" id="PF08044"/>
    </source>
</evidence>
<dbReference type="STRING" id="1193682.BJP25_09240"/>
<dbReference type="OrthoDB" id="3748531at2"/>
<dbReference type="Proteomes" id="UP000186040">
    <property type="component" value="Unassembled WGS sequence"/>
</dbReference>
<feature type="domain" description="DUF1707" evidence="2">
    <location>
        <begin position="7"/>
        <end position="59"/>
    </location>
</feature>
<proteinExistence type="predicted"/>
<protein>
    <recommendedName>
        <fullName evidence="2">DUF1707 domain-containing protein</fullName>
    </recommendedName>
</protein>
<evidence type="ECO:0000313" key="3">
    <source>
        <dbReference type="EMBL" id="OLR94808.1"/>
    </source>
</evidence>
<keyword evidence="1" id="KW-0472">Membrane</keyword>
<feature type="transmembrane region" description="Helical" evidence="1">
    <location>
        <begin position="77"/>
        <end position="95"/>
    </location>
</feature>
<comment type="caution">
    <text evidence="3">The sequence shown here is derived from an EMBL/GenBank/DDBJ whole genome shotgun (WGS) entry which is preliminary data.</text>
</comment>
<dbReference type="RefSeq" id="WP_075973375.1">
    <property type="nucleotide sequence ID" value="NZ_MKQR01000006.1"/>
</dbReference>
<keyword evidence="4" id="KW-1185">Reference proteome</keyword>
<keyword evidence="1" id="KW-0812">Transmembrane</keyword>
<dbReference type="Pfam" id="PF08044">
    <property type="entry name" value="DUF1707"/>
    <property type="match status" value="1"/>
</dbReference>
<organism evidence="3 4">
    <name type="scientific">Actinokineospora bangkokensis</name>
    <dbReference type="NCBI Taxonomy" id="1193682"/>
    <lineage>
        <taxon>Bacteria</taxon>
        <taxon>Bacillati</taxon>
        <taxon>Actinomycetota</taxon>
        <taxon>Actinomycetes</taxon>
        <taxon>Pseudonocardiales</taxon>
        <taxon>Pseudonocardiaceae</taxon>
        <taxon>Actinokineospora</taxon>
    </lineage>
</organism>
<reference evidence="3 4" key="1">
    <citation type="submission" date="2016-10" db="EMBL/GenBank/DDBJ databases">
        <title>The Draft Genome Sequence of Actinokineospora bangkokensis 44EHWT reveals the biosynthetic pathway of antifungal compounds Thailandins with unusual extender unit butylmalonyl-CoA.</title>
        <authorList>
            <person name="Greule A."/>
            <person name="Intra B."/>
            <person name="Flemming S."/>
            <person name="Rommel M.G."/>
            <person name="Panbangred W."/>
            <person name="Bechthold A."/>
        </authorList>
    </citation>
    <scope>NUCLEOTIDE SEQUENCE [LARGE SCALE GENOMIC DNA]</scope>
    <source>
        <strain evidence="3 4">44EHW</strain>
    </source>
</reference>
<name>A0A1Q9LS18_9PSEU</name>
<gene>
    <name evidence="3" type="ORF">BJP25_09240</name>
</gene>
<sequence>MAINRSTRISDDDRRQAADELRLAHSQGRLTLTEYDERLDQVGKATTYGDIARLFTDLPATAATPAKTTRVPKWVRVVWTWWAVTLVVNLLVWGLVHTQYDDDVHFWPMWLLIPTIAIAAVSYGAIRSHSAKQAKRNVPAWRR</sequence>
<feature type="transmembrane region" description="Helical" evidence="1">
    <location>
        <begin position="107"/>
        <end position="126"/>
    </location>
</feature>